<gene>
    <name evidence="5" type="ORF">Poli38472_013793</name>
</gene>
<keyword evidence="2 3" id="KW-0802">TPR repeat</keyword>
<dbReference type="Gene3D" id="1.25.40.10">
    <property type="entry name" value="Tetratricopeptide repeat domain"/>
    <property type="match status" value="1"/>
</dbReference>
<dbReference type="OrthoDB" id="433738at2759"/>
<feature type="repeat" description="TPR" evidence="3">
    <location>
        <begin position="151"/>
        <end position="184"/>
    </location>
</feature>
<proteinExistence type="predicted"/>
<organism evidence="5 6">
    <name type="scientific">Pythium oligandrum</name>
    <name type="common">Mycoparasitic fungus</name>
    <dbReference type="NCBI Taxonomy" id="41045"/>
    <lineage>
        <taxon>Eukaryota</taxon>
        <taxon>Sar</taxon>
        <taxon>Stramenopiles</taxon>
        <taxon>Oomycota</taxon>
        <taxon>Peronosporomycetes</taxon>
        <taxon>Pythiales</taxon>
        <taxon>Pythiaceae</taxon>
        <taxon>Pythium</taxon>
    </lineage>
</organism>
<dbReference type="Proteomes" id="UP000794436">
    <property type="component" value="Unassembled WGS sequence"/>
</dbReference>
<evidence type="ECO:0000256" key="4">
    <source>
        <dbReference type="SAM" id="MobiDB-lite"/>
    </source>
</evidence>
<dbReference type="InterPro" id="IPR019734">
    <property type="entry name" value="TPR_rpt"/>
</dbReference>
<feature type="region of interest" description="Disordered" evidence="4">
    <location>
        <begin position="200"/>
        <end position="270"/>
    </location>
</feature>
<evidence type="ECO:0000313" key="5">
    <source>
        <dbReference type="EMBL" id="TMW55031.1"/>
    </source>
</evidence>
<protein>
    <submittedName>
        <fullName evidence="5">Uncharacterized protein</fullName>
    </submittedName>
</protein>
<dbReference type="InterPro" id="IPR039663">
    <property type="entry name" value="AIP/AIPL1/TTC9"/>
</dbReference>
<dbReference type="PANTHER" id="PTHR11242">
    <property type="entry name" value="ARYL HYDROCARBON RECEPTOR INTERACTING PROTEIN RELATED"/>
    <property type="match status" value="1"/>
</dbReference>
<name>A0A8K1C237_PYTOL</name>
<sequence>MTEVTMTTSVEAMAVDEQRHEAVETSAAADASLLASEEDEMERVLLRDERSCIFETRVERAALCRDRGSAQFKLKNVEKAVEWYERALYHVDFDEGTWHFEFMDQHRAAVNEVRLPVHLNLAMCYLGDAHQNLEKVIEHANEALVIDPENAKALYRGGKAHLLTGDLDGARTKLKKAAQKQPNDKNIREALHLLAEKTAEHRAKEKQTWGGRLLETKPDDDASDDESDNKTQPDNKKKAREDSPSSGPRPNETDDSNSSWFTQLRRSIFG</sequence>
<dbReference type="InterPro" id="IPR011990">
    <property type="entry name" value="TPR-like_helical_dom_sf"/>
</dbReference>
<feature type="compositionally biased region" description="Basic and acidic residues" evidence="4">
    <location>
        <begin position="228"/>
        <end position="243"/>
    </location>
</feature>
<dbReference type="PROSITE" id="PS50005">
    <property type="entry name" value="TPR"/>
    <property type="match status" value="1"/>
</dbReference>
<reference evidence="5" key="1">
    <citation type="submission" date="2019-03" db="EMBL/GenBank/DDBJ databases">
        <title>Long read genome sequence of the mycoparasitic Pythium oligandrum ATCC 38472 isolated from sugarbeet rhizosphere.</title>
        <authorList>
            <person name="Gaulin E."/>
        </authorList>
    </citation>
    <scope>NUCLEOTIDE SEQUENCE</scope>
    <source>
        <strain evidence="5">ATCC 38472_TT</strain>
    </source>
</reference>
<keyword evidence="6" id="KW-1185">Reference proteome</keyword>
<dbReference type="Pfam" id="PF13432">
    <property type="entry name" value="TPR_16"/>
    <property type="match status" value="1"/>
</dbReference>
<dbReference type="AlphaFoldDB" id="A0A8K1C237"/>
<dbReference type="PANTHER" id="PTHR11242:SF0">
    <property type="entry name" value="TPR_REGION DOMAIN-CONTAINING PROTEIN"/>
    <property type="match status" value="1"/>
</dbReference>
<evidence type="ECO:0000313" key="6">
    <source>
        <dbReference type="Proteomes" id="UP000794436"/>
    </source>
</evidence>
<keyword evidence="1" id="KW-0677">Repeat</keyword>
<dbReference type="EMBL" id="SPLM01000149">
    <property type="protein sequence ID" value="TMW55031.1"/>
    <property type="molecule type" value="Genomic_DNA"/>
</dbReference>
<dbReference type="SUPFAM" id="SSF48452">
    <property type="entry name" value="TPR-like"/>
    <property type="match status" value="1"/>
</dbReference>
<feature type="compositionally biased region" description="Polar residues" evidence="4">
    <location>
        <begin position="256"/>
        <end position="270"/>
    </location>
</feature>
<comment type="caution">
    <text evidence="5">The sequence shown here is derived from an EMBL/GenBank/DDBJ whole genome shotgun (WGS) entry which is preliminary data.</text>
</comment>
<evidence type="ECO:0000256" key="3">
    <source>
        <dbReference type="PROSITE-ProRule" id="PRU00339"/>
    </source>
</evidence>
<accession>A0A8K1C237</accession>
<evidence type="ECO:0000256" key="1">
    <source>
        <dbReference type="ARBA" id="ARBA00022737"/>
    </source>
</evidence>
<evidence type="ECO:0000256" key="2">
    <source>
        <dbReference type="ARBA" id="ARBA00022803"/>
    </source>
</evidence>
<dbReference type="SMART" id="SM00028">
    <property type="entry name" value="TPR"/>
    <property type="match status" value="3"/>
</dbReference>